<dbReference type="Proteomes" id="UP000626982">
    <property type="component" value="Unassembled WGS sequence"/>
</dbReference>
<evidence type="ECO:0000313" key="2">
    <source>
        <dbReference type="Proteomes" id="UP000626982"/>
    </source>
</evidence>
<name>A0ABQ2KS46_9MICO</name>
<gene>
    <name evidence="1" type="ORF">GCM10010968_26740</name>
</gene>
<comment type="caution">
    <text evidence="1">The sequence shown here is derived from an EMBL/GenBank/DDBJ whole genome shotgun (WGS) entry which is preliminary data.</text>
</comment>
<keyword evidence="2" id="KW-1185">Reference proteome</keyword>
<evidence type="ECO:0000313" key="1">
    <source>
        <dbReference type="EMBL" id="GGN89736.1"/>
    </source>
</evidence>
<dbReference type="Gene3D" id="3.30.460.40">
    <property type="match status" value="1"/>
</dbReference>
<protein>
    <submittedName>
        <fullName evidence="1">Aminoglycoside nucleotidyltransferase</fullName>
    </submittedName>
</protein>
<dbReference type="InterPro" id="IPR019646">
    <property type="entry name" value="Aminoglyc_AdlTrfase"/>
</dbReference>
<organism evidence="1 2">
    <name type="scientific">Agrococcus terreus</name>
    <dbReference type="NCBI Taxonomy" id="574649"/>
    <lineage>
        <taxon>Bacteria</taxon>
        <taxon>Bacillati</taxon>
        <taxon>Actinomycetota</taxon>
        <taxon>Actinomycetes</taxon>
        <taxon>Micrococcales</taxon>
        <taxon>Microbacteriaceae</taxon>
        <taxon>Agrococcus</taxon>
    </lineage>
</organism>
<sequence>MAAAGGTARGPADAWAGMPAVEVARIARHLAELGATYQCNGGWAVDALLDRQARPHGDLDLFVDASVVPELIAWLEADGYRVVEDWPPVRVELRDGARAVDVHPMRIERGGDGTQALLDGGSLVHQAEARVVGRVDGEALVVADAATLLALRNGHELRDVDRHDVALLRGLLDGSGS</sequence>
<dbReference type="EMBL" id="BMLM01000002">
    <property type="protein sequence ID" value="GGN89736.1"/>
    <property type="molecule type" value="Genomic_DNA"/>
</dbReference>
<accession>A0ABQ2KS46</accession>
<proteinExistence type="predicted"/>
<reference evidence="2" key="1">
    <citation type="journal article" date="2019" name="Int. J. Syst. Evol. Microbiol.">
        <title>The Global Catalogue of Microorganisms (GCM) 10K type strain sequencing project: providing services to taxonomists for standard genome sequencing and annotation.</title>
        <authorList>
            <consortium name="The Broad Institute Genomics Platform"/>
            <consortium name="The Broad Institute Genome Sequencing Center for Infectious Disease"/>
            <person name="Wu L."/>
            <person name="Ma J."/>
        </authorList>
    </citation>
    <scope>NUCLEOTIDE SEQUENCE [LARGE SCALE GENOMIC DNA]</scope>
    <source>
        <strain evidence="2">CGMCC 1.6960</strain>
    </source>
</reference>
<dbReference type="Pfam" id="PF10706">
    <property type="entry name" value="Aminoglyc_resit"/>
    <property type="match status" value="1"/>
</dbReference>